<protein>
    <recommendedName>
        <fullName evidence="1">Insertion element IS1 protein InsA helix-turn-helix domain-containing protein</fullName>
    </recommendedName>
</protein>
<organism evidence="2 3">
    <name type="scientific">Stylonychia lemnae</name>
    <name type="common">Ciliate</name>
    <dbReference type="NCBI Taxonomy" id="5949"/>
    <lineage>
        <taxon>Eukaryota</taxon>
        <taxon>Sar</taxon>
        <taxon>Alveolata</taxon>
        <taxon>Ciliophora</taxon>
        <taxon>Intramacronucleata</taxon>
        <taxon>Spirotrichea</taxon>
        <taxon>Stichotrichia</taxon>
        <taxon>Sporadotrichida</taxon>
        <taxon>Oxytrichidae</taxon>
        <taxon>Stylonychinae</taxon>
        <taxon>Stylonychia</taxon>
    </lineage>
</organism>
<dbReference type="Proteomes" id="UP000039865">
    <property type="component" value="Unassembled WGS sequence"/>
</dbReference>
<evidence type="ECO:0000313" key="3">
    <source>
        <dbReference type="Proteomes" id="UP000039865"/>
    </source>
</evidence>
<keyword evidence="3" id="KW-1185">Reference proteome</keyword>
<dbReference type="EMBL" id="CCKQ01016632">
    <property type="protein sequence ID" value="CDW88504.1"/>
    <property type="molecule type" value="Genomic_DNA"/>
</dbReference>
<proteinExistence type="predicted"/>
<feature type="domain" description="Insertion element IS1 protein InsA helix-turn-helix" evidence="1">
    <location>
        <begin position="11"/>
        <end position="44"/>
    </location>
</feature>
<gene>
    <name evidence="2" type="primary">Contig6152.g6583</name>
    <name evidence="2" type="ORF">STYLEM_17625</name>
</gene>
<dbReference type="Pfam" id="PF12759">
    <property type="entry name" value="HTH_Tnp_IS1"/>
    <property type="match status" value="1"/>
</dbReference>
<accession>A0A078B1X6</accession>
<name>A0A078B1X6_STYLE</name>
<evidence type="ECO:0000259" key="1">
    <source>
        <dbReference type="Pfam" id="PF12759"/>
    </source>
</evidence>
<evidence type="ECO:0000313" key="2">
    <source>
        <dbReference type="EMBL" id="CDW88504.1"/>
    </source>
</evidence>
<dbReference type="InParanoid" id="A0A078B1X6"/>
<dbReference type="AlphaFoldDB" id="A0A078B1X6"/>
<reference evidence="2 3" key="1">
    <citation type="submission" date="2014-06" db="EMBL/GenBank/DDBJ databases">
        <authorList>
            <person name="Swart Estienne"/>
        </authorList>
    </citation>
    <scope>NUCLEOTIDE SEQUENCE [LARGE SCALE GENOMIC DNA]</scope>
    <source>
        <strain evidence="2 3">130c</strain>
    </source>
</reference>
<dbReference type="InterPro" id="IPR024431">
    <property type="entry name" value="InsA_HTH_dom"/>
</dbReference>
<sequence>MQVTKQIKKIYQHHIEMAINGSGVRDTVRVLKVGINTVIRSLKKVKRATDDHQEASYNTHHILTNQKLLQLEISFFI</sequence>